<dbReference type="AlphaFoldDB" id="A0A261G377"/>
<dbReference type="EMBL" id="CP062938">
    <property type="protein sequence ID" value="QOL31956.1"/>
    <property type="molecule type" value="Genomic_DNA"/>
</dbReference>
<gene>
    <name evidence="6" type="ORF">BE0216_05340</name>
    <name evidence="5" type="ORF">BEUL_1782</name>
</gene>
<comment type="similarity">
    <text evidence="1 2">Belongs to the glycosyl hydrolase 31 family.</text>
</comment>
<keyword evidence="2" id="KW-0378">Hydrolase</keyword>
<feature type="domain" description="Glycosyl hydrolase family 31 C-terminal" evidence="4">
    <location>
        <begin position="531"/>
        <end position="625"/>
    </location>
</feature>
<dbReference type="InterPro" id="IPR000322">
    <property type="entry name" value="Glyco_hydro_31_TIM"/>
</dbReference>
<dbReference type="Pfam" id="PF01055">
    <property type="entry name" value="Glyco_hydro_31_2nd"/>
    <property type="match status" value="1"/>
</dbReference>
<evidence type="ECO:0000259" key="4">
    <source>
        <dbReference type="Pfam" id="PF21365"/>
    </source>
</evidence>
<dbReference type="Proteomes" id="UP000593943">
    <property type="component" value="Chromosome"/>
</dbReference>
<evidence type="ECO:0000313" key="6">
    <source>
        <dbReference type="EMBL" id="QOL31956.1"/>
    </source>
</evidence>
<organism evidence="5 7">
    <name type="scientific">Bifidobacterium eulemuris</name>
    <dbReference type="NCBI Taxonomy" id="1765219"/>
    <lineage>
        <taxon>Bacteria</taxon>
        <taxon>Bacillati</taxon>
        <taxon>Actinomycetota</taxon>
        <taxon>Actinomycetes</taxon>
        <taxon>Bifidobacteriales</taxon>
        <taxon>Bifidobacteriaceae</taxon>
        <taxon>Bifidobacterium</taxon>
    </lineage>
</organism>
<accession>A0A261G377</accession>
<dbReference type="GO" id="GO:0005975">
    <property type="term" value="P:carbohydrate metabolic process"/>
    <property type="evidence" value="ECO:0007669"/>
    <property type="project" value="InterPro"/>
</dbReference>
<reference evidence="5 7" key="1">
    <citation type="journal article" date="2017" name="BMC Genomics">
        <title>Comparative genomic and phylogenomic analyses of the Bifidobacteriaceae family.</title>
        <authorList>
            <person name="Lugli G.A."/>
            <person name="Milani C."/>
            <person name="Turroni F."/>
            <person name="Duranti S."/>
            <person name="Mancabelli L."/>
            <person name="Mangifesta M."/>
            <person name="Ferrario C."/>
            <person name="Modesto M."/>
            <person name="Mattarelli P."/>
            <person name="Jiri K."/>
            <person name="van Sinderen D."/>
            <person name="Ventura M."/>
        </authorList>
    </citation>
    <scope>NUCLEOTIDE SEQUENCE [LARGE SCALE GENOMIC DNA]</scope>
    <source>
        <strain evidence="5 7">DSM 100216</strain>
    </source>
</reference>
<evidence type="ECO:0000256" key="2">
    <source>
        <dbReference type="RuleBase" id="RU361185"/>
    </source>
</evidence>
<dbReference type="InterPro" id="IPR013780">
    <property type="entry name" value="Glyco_hydro_b"/>
</dbReference>
<evidence type="ECO:0000313" key="7">
    <source>
        <dbReference type="Proteomes" id="UP000216057"/>
    </source>
</evidence>
<sequence length="836" mass="95269">MVDARQFSLRSQGIQPHMDTRAVIQGEHWRIGLITDALVRFEWSDSGVFVDDATQMTMVRDFNEVPQYTVQDRDGWLEIDTASVHISYNRGPFSKEGLYATVKQVPSGNNTWHYGDEQRGNLGGTARTLDNANGRIPLEVGVNSRDGWAIIDDSDANLIREVPAVHGAPNPFGTWVVPKDTHTTDIYLFAYGHRYREAVRDFMRLTGATPLLPRFAFGNWWSRFHRYTESEYCALIERFESERIPFTTAVIDMDWHLVDDVDRQYGTGWTGYTWNRNFFPNPRRFLAWLHEHGMRVTLNIHPKDGIRAYEDQYETMAQAMGIDPSTGEAVQFDLTSPRFMEAYFDRLHHPLEDEGVDFWWIDWQQGGVTRQPGLDPLWGLNHLHYLESARQDGSSYAERNRRPLTFSRYAGPGSHRYPIGFSGDTHMTWESLRFQPEFTATAANIGYGWWSHDIGGHMLGYRDEELEARWYQLGTFSPINRLHSTDSPFSGKEPWNFRLETESAMVHALRLRHALIPYLYTMNWRSARDSEPLVQPLYWHYPQLDEAYQFPDEFLFGSELLVAPIVTPGERCVQMGKADVWLPQGMWFDFFTGRHYVSEPVSGRRMEVWRPLDGMPVFVHAGAIVPLQTESEPLNSVMNPQSLQIMLFPGADGSFTMIEDDGAEEKVAITACTTFTFDERRSELVIGAVKTEKPQVVPQTRQWTVTVRGVADCLDEDSVTVRMDGGEPFAVEASYDPATLAITIALPELPVDRAITVEFPGRLGIAQNPTERDIYTIFRDAQISDDAKRKSYGMVCELGVNAHAALNTINPPLPTPVIHAVDEVLARGYSPQISSI</sequence>
<dbReference type="Proteomes" id="UP000216057">
    <property type="component" value="Unassembled WGS sequence"/>
</dbReference>
<dbReference type="KEGG" id="beu:BE0216_05340"/>
<dbReference type="SUPFAM" id="SSF51011">
    <property type="entry name" value="Glycosyl hydrolase domain"/>
    <property type="match status" value="1"/>
</dbReference>
<evidence type="ECO:0000313" key="5">
    <source>
        <dbReference type="EMBL" id="OZG65884.1"/>
    </source>
</evidence>
<proteinExistence type="inferred from homology"/>
<keyword evidence="2" id="KW-0326">Glycosidase</keyword>
<evidence type="ECO:0000259" key="3">
    <source>
        <dbReference type="Pfam" id="PF01055"/>
    </source>
</evidence>
<dbReference type="Gene3D" id="3.20.20.80">
    <property type="entry name" value="Glycosidases"/>
    <property type="match status" value="1"/>
</dbReference>
<dbReference type="InterPro" id="IPR051816">
    <property type="entry name" value="Glycosyl_Hydrolase_31"/>
</dbReference>
<dbReference type="OrthoDB" id="176168at2"/>
<dbReference type="InterPro" id="IPR017853">
    <property type="entry name" value="GH"/>
</dbReference>
<dbReference type="InterPro" id="IPR048395">
    <property type="entry name" value="Glyco_hydro_31_C"/>
</dbReference>
<dbReference type="Gene3D" id="2.60.40.1180">
    <property type="entry name" value="Golgi alpha-mannosidase II"/>
    <property type="match status" value="2"/>
</dbReference>
<protein>
    <submittedName>
        <fullName evidence="5">Alpha-glucosidase</fullName>
    </submittedName>
</protein>
<dbReference type="EMBL" id="MWWZ01000010">
    <property type="protein sequence ID" value="OZG65884.1"/>
    <property type="molecule type" value="Genomic_DNA"/>
</dbReference>
<dbReference type="PANTHER" id="PTHR43863:SF2">
    <property type="entry name" value="MALTASE-GLUCOAMYLASE"/>
    <property type="match status" value="1"/>
</dbReference>
<dbReference type="Pfam" id="PF21365">
    <property type="entry name" value="Glyco_hydro_31_3rd"/>
    <property type="match status" value="1"/>
</dbReference>
<dbReference type="GO" id="GO:0004553">
    <property type="term" value="F:hydrolase activity, hydrolyzing O-glycosyl compounds"/>
    <property type="evidence" value="ECO:0007669"/>
    <property type="project" value="InterPro"/>
</dbReference>
<name>A0A261G377_9BIFI</name>
<keyword evidence="8" id="KW-1185">Reference proteome</keyword>
<reference evidence="6 8" key="2">
    <citation type="submission" date="2020-10" db="EMBL/GenBank/DDBJ databases">
        <title>Genome sequencing of Bifidobacterium eulemuris_DSMZ_100216.</title>
        <authorList>
            <person name="Kim J."/>
        </authorList>
    </citation>
    <scope>NUCLEOTIDE SEQUENCE [LARGE SCALE GENOMIC DNA]</scope>
    <source>
        <strain evidence="6 8">DSM 100216</strain>
    </source>
</reference>
<dbReference type="CDD" id="cd06595">
    <property type="entry name" value="GH31_u1"/>
    <property type="match status" value="1"/>
</dbReference>
<dbReference type="SUPFAM" id="SSF51445">
    <property type="entry name" value="(Trans)glycosidases"/>
    <property type="match status" value="1"/>
</dbReference>
<feature type="domain" description="Glycoside hydrolase family 31 TIM barrel" evidence="3">
    <location>
        <begin position="209"/>
        <end position="522"/>
    </location>
</feature>
<evidence type="ECO:0000256" key="1">
    <source>
        <dbReference type="ARBA" id="ARBA00007806"/>
    </source>
</evidence>
<dbReference type="PANTHER" id="PTHR43863">
    <property type="entry name" value="HYDROLASE, PUTATIVE (AFU_ORTHOLOGUE AFUA_1G03140)-RELATED"/>
    <property type="match status" value="1"/>
</dbReference>
<evidence type="ECO:0000313" key="8">
    <source>
        <dbReference type="Proteomes" id="UP000593943"/>
    </source>
</evidence>
<dbReference type="RefSeq" id="WP_094637315.1">
    <property type="nucleotide sequence ID" value="NZ_CP062938.1"/>
</dbReference>